<proteinExistence type="predicted"/>
<dbReference type="EMBL" id="FLUM01000002">
    <property type="protein sequence ID" value="SBW00929.1"/>
    <property type="molecule type" value="Genomic_DNA"/>
</dbReference>
<accession>A0A212JNB8</accession>
<organism evidence="1">
    <name type="scientific">uncultured Dysgonomonas sp</name>
    <dbReference type="NCBI Taxonomy" id="206096"/>
    <lineage>
        <taxon>Bacteria</taxon>
        <taxon>Pseudomonadati</taxon>
        <taxon>Bacteroidota</taxon>
        <taxon>Bacteroidia</taxon>
        <taxon>Bacteroidales</taxon>
        <taxon>Dysgonomonadaceae</taxon>
        <taxon>Dysgonomonas</taxon>
        <taxon>environmental samples</taxon>
    </lineage>
</organism>
<name>A0A212JNB8_9BACT</name>
<protein>
    <submittedName>
        <fullName evidence="1">Uncharacterized protein</fullName>
    </submittedName>
</protein>
<reference evidence="1" key="1">
    <citation type="submission" date="2016-04" db="EMBL/GenBank/DDBJ databases">
        <authorList>
            <person name="Evans L.H."/>
            <person name="Alamgir A."/>
            <person name="Owens N."/>
            <person name="Weber N.D."/>
            <person name="Virtaneva K."/>
            <person name="Barbian K."/>
            <person name="Babar A."/>
            <person name="Rosenke K."/>
        </authorList>
    </citation>
    <scope>NUCLEOTIDE SEQUENCE</scope>
    <source>
        <strain evidence="1">86-1</strain>
    </source>
</reference>
<evidence type="ECO:0000313" key="1">
    <source>
        <dbReference type="EMBL" id="SBW00929.1"/>
    </source>
</evidence>
<dbReference type="AlphaFoldDB" id="A0A212JNB8"/>
<gene>
    <name evidence="1" type="ORF">KL86DYS1_20324</name>
</gene>
<sequence length="43" mass="5248">MYVPLFKGCYLKTDVPPNESRYLEIYVFPWVRLYEKTIVSFKN</sequence>